<dbReference type="PANTHER" id="PTHR46320">
    <property type="entry name" value="GLYCEROPHOSPHODIESTER PHOSPHODIESTERASE 1"/>
    <property type="match status" value="1"/>
</dbReference>
<sequence length="287" mass="32236">MVHVSNHNQVFNFETVDDLYRFLTYSEKRVPLISAHRGGPAADYPENAIETFQRIAYKTPAIIECDIALTKDSALVLMHDETLQRTTTGKGRVGRHTLEELQELNLKDVDGKVTKYKIPTLEETLLWGVGKVIFTLDVKRNVPYRLVIDAIRKAKAEAYVVVITYSADQAAVVHNLAPELMISASIRSAEDLIRLNDRDVPDTRIVAFVGTSPIDKKVTDLLHQHGILCILGTIGNLDRQAMQRGEQVYAEFIENGADILSTDRPLEAAKSLDYYIRKRGLSSPYIN</sequence>
<dbReference type="PROSITE" id="PS51704">
    <property type="entry name" value="GP_PDE"/>
    <property type="match status" value="1"/>
</dbReference>
<proteinExistence type="predicted"/>
<gene>
    <name evidence="2" type="ORF">SAMN05660862_3008</name>
</gene>
<evidence type="ECO:0000259" key="1">
    <source>
        <dbReference type="PROSITE" id="PS51704"/>
    </source>
</evidence>
<name>A0A1X7KMF0_9SPHI</name>
<dbReference type="Proteomes" id="UP000192980">
    <property type="component" value="Unassembled WGS sequence"/>
</dbReference>
<accession>A0A1X7KMF0</accession>
<dbReference type="Gene3D" id="3.20.20.190">
    <property type="entry name" value="Phosphatidylinositol (PI) phosphodiesterase"/>
    <property type="match status" value="1"/>
</dbReference>
<dbReference type="Pfam" id="PF03009">
    <property type="entry name" value="GDPD"/>
    <property type="match status" value="1"/>
</dbReference>
<dbReference type="GO" id="GO:0008889">
    <property type="term" value="F:glycerophosphodiester phosphodiesterase activity"/>
    <property type="evidence" value="ECO:0007669"/>
    <property type="project" value="TreeGrafter"/>
</dbReference>
<evidence type="ECO:0000313" key="3">
    <source>
        <dbReference type="Proteomes" id="UP000192980"/>
    </source>
</evidence>
<dbReference type="AlphaFoldDB" id="A0A1X7KMF0"/>
<evidence type="ECO:0000313" key="2">
    <source>
        <dbReference type="EMBL" id="SMG42324.1"/>
    </source>
</evidence>
<protein>
    <submittedName>
        <fullName evidence="2">Glycerophosphoryl diester phosphodiesterase</fullName>
    </submittedName>
</protein>
<keyword evidence="3" id="KW-1185">Reference proteome</keyword>
<dbReference type="EMBL" id="FXAU01000006">
    <property type="protein sequence ID" value="SMG42324.1"/>
    <property type="molecule type" value="Genomic_DNA"/>
</dbReference>
<dbReference type="GO" id="GO:0070291">
    <property type="term" value="P:N-acylethanolamine metabolic process"/>
    <property type="evidence" value="ECO:0007669"/>
    <property type="project" value="TreeGrafter"/>
</dbReference>
<dbReference type="CDD" id="cd08566">
    <property type="entry name" value="GDPD_AtGDE_like"/>
    <property type="match status" value="1"/>
</dbReference>
<dbReference type="GO" id="GO:0005886">
    <property type="term" value="C:plasma membrane"/>
    <property type="evidence" value="ECO:0007669"/>
    <property type="project" value="TreeGrafter"/>
</dbReference>
<organism evidence="2 3">
    <name type="scientific">Sphingobacterium psychroaquaticum</name>
    <dbReference type="NCBI Taxonomy" id="561061"/>
    <lineage>
        <taxon>Bacteria</taxon>
        <taxon>Pseudomonadati</taxon>
        <taxon>Bacteroidota</taxon>
        <taxon>Sphingobacteriia</taxon>
        <taxon>Sphingobacteriales</taxon>
        <taxon>Sphingobacteriaceae</taxon>
        <taxon>Sphingobacterium</taxon>
    </lineage>
</organism>
<dbReference type="STRING" id="561061.SAMN05660862_3008"/>
<reference evidence="2 3" key="1">
    <citation type="submission" date="2017-04" db="EMBL/GenBank/DDBJ databases">
        <authorList>
            <person name="Afonso C.L."/>
            <person name="Miller P.J."/>
            <person name="Scott M.A."/>
            <person name="Spackman E."/>
            <person name="Goraichik I."/>
            <person name="Dimitrov K.M."/>
            <person name="Suarez D.L."/>
            <person name="Swayne D.E."/>
        </authorList>
    </citation>
    <scope>NUCLEOTIDE SEQUENCE [LARGE SCALE GENOMIC DNA]</scope>
    <source>
        <strain evidence="2 3">DSM 22418</strain>
    </source>
</reference>
<dbReference type="GO" id="GO:0006644">
    <property type="term" value="P:phospholipid metabolic process"/>
    <property type="evidence" value="ECO:0007669"/>
    <property type="project" value="TreeGrafter"/>
</dbReference>
<dbReference type="GO" id="GO:0006580">
    <property type="term" value="P:ethanolamine metabolic process"/>
    <property type="evidence" value="ECO:0007669"/>
    <property type="project" value="TreeGrafter"/>
</dbReference>
<dbReference type="InterPro" id="IPR017946">
    <property type="entry name" value="PLC-like_Pdiesterase_TIM-brl"/>
</dbReference>
<dbReference type="SUPFAM" id="SSF51695">
    <property type="entry name" value="PLC-like phosphodiesterases"/>
    <property type="match status" value="1"/>
</dbReference>
<dbReference type="RefSeq" id="WP_200811816.1">
    <property type="nucleotide sequence ID" value="NZ_CP038029.1"/>
</dbReference>
<feature type="domain" description="GP-PDE" evidence="1">
    <location>
        <begin position="31"/>
        <end position="272"/>
    </location>
</feature>
<dbReference type="PANTHER" id="PTHR46320:SF1">
    <property type="entry name" value="GLYCEROPHOSPHODIESTER PHOSPHODIESTERASE 1"/>
    <property type="match status" value="1"/>
</dbReference>
<dbReference type="InterPro" id="IPR030395">
    <property type="entry name" value="GP_PDE_dom"/>
</dbReference>